<dbReference type="EMBL" id="GGYP01006213">
    <property type="protein sequence ID" value="MDE50984.1"/>
    <property type="molecule type" value="Transcribed_RNA"/>
</dbReference>
<dbReference type="SUPFAM" id="SSF54001">
    <property type="entry name" value="Cysteine proteinases"/>
    <property type="match status" value="1"/>
</dbReference>
<reference evidence="6" key="1">
    <citation type="submission" date="2018-10" db="EMBL/GenBank/DDBJ databases">
        <title>Transcriptome assembly of Aceria tosichella (Wheat curl mite) Type 2.</title>
        <authorList>
            <person name="Scully E.D."/>
            <person name="Geib S.M."/>
            <person name="Palmer N.A."/>
            <person name="Gupta A.K."/>
            <person name="Sarath G."/>
            <person name="Tatineni S."/>
        </authorList>
    </citation>
    <scope>NUCLEOTIDE SEQUENCE</scope>
    <source>
        <strain evidence="6">LincolnNE</strain>
    </source>
</reference>
<dbReference type="FunFam" id="3.90.70.10:FF:000332">
    <property type="entry name" value="Cathepsin L1"/>
    <property type="match status" value="1"/>
</dbReference>
<dbReference type="PROSITE" id="PS00640">
    <property type="entry name" value="THIOL_PROTEASE_ASN"/>
    <property type="match status" value="1"/>
</dbReference>
<dbReference type="GO" id="GO:0006508">
    <property type="term" value="P:proteolysis"/>
    <property type="evidence" value="ECO:0007669"/>
    <property type="project" value="InterPro"/>
</dbReference>
<dbReference type="CDD" id="cd02248">
    <property type="entry name" value="Peptidase_C1A"/>
    <property type="match status" value="1"/>
</dbReference>
<sequence length="339" mass="38174">MRISFIVLVCAASVSQLVLARQSSLGEWSVYKRRYGKVYETPEEDAQRFSLFLASKEKIERRNQNTTSSYKLDVNHFSDWTQEELSKLTGSTYDYSSIKSSEKDEYLRKLMDEATVSVPDELDWRKVPNRVSSVKDQMKCASSWAFAAIGALEGQQVVRNFTKKLIPLSAQDLVDCSDMNQHCFGGTAHQAFRDVARMSGINSDDDYPYEGKESDDGCAYRITDSVMVDKGYSAFDKGEDELKKLVAQFGPVAVGVSPGIGLESWLFYKSGVYDNAKCGEDIEHEALVVGYGSDHELGDYWIIKNSWSQHWGEEGYIRLRRGKGTCAIGKYATIPTFDK</sequence>
<evidence type="ECO:0000256" key="2">
    <source>
        <dbReference type="ARBA" id="ARBA00023157"/>
    </source>
</evidence>
<dbReference type="PANTHER" id="PTHR12411">
    <property type="entry name" value="CYSTEINE PROTEASE FAMILY C1-RELATED"/>
    <property type="match status" value="1"/>
</dbReference>
<organism evidence="6">
    <name type="scientific">Aceria tosichella</name>
    <name type="common">wheat curl mite</name>
    <dbReference type="NCBI Taxonomy" id="561515"/>
    <lineage>
        <taxon>Eukaryota</taxon>
        <taxon>Metazoa</taxon>
        <taxon>Ecdysozoa</taxon>
        <taxon>Arthropoda</taxon>
        <taxon>Chelicerata</taxon>
        <taxon>Arachnida</taxon>
        <taxon>Acari</taxon>
        <taxon>Acariformes</taxon>
        <taxon>Trombidiformes</taxon>
        <taxon>Prostigmata</taxon>
        <taxon>Eupodina</taxon>
        <taxon>Eriophyoidea</taxon>
        <taxon>Eriophyidae</taxon>
        <taxon>Eriophyinae</taxon>
        <taxon>Aceriini</taxon>
        <taxon>Aceria</taxon>
    </lineage>
</organism>
<keyword evidence="3" id="KW-0732">Signal</keyword>
<accession>A0A6G1SKE1</accession>
<feature type="signal peptide" evidence="3">
    <location>
        <begin position="1"/>
        <end position="20"/>
    </location>
</feature>
<comment type="similarity">
    <text evidence="1">Belongs to the peptidase C1 family.</text>
</comment>
<evidence type="ECO:0000256" key="3">
    <source>
        <dbReference type="SAM" id="SignalP"/>
    </source>
</evidence>
<dbReference type="SMART" id="SM00645">
    <property type="entry name" value="Pept_C1"/>
    <property type="match status" value="1"/>
</dbReference>
<dbReference type="InterPro" id="IPR000668">
    <property type="entry name" value="Peptidase_C1A_C"/>
</dbReference>
<dbReference type="AlphaFoldDB" id="A0A6G1SKE1"/>
<dbReference type="Gene3D" id="3.90.70.10">
    <property type="entry name" value="Cysteine proteinases"/>
    <property type="match status" value="1"/>
</dbReference>
<evidence type="ECO:0000313" key="6">
    <source>
        <dbReference type="EMBL" id="MDE50984.1"/>
    </source>
</evidence>
<dbReference type="InterPro" id="IPR039417">
    <property type="entry name" value="Peptidase_C1A_papain-like"/>
</dbReference>
<dbReference type="SMART" id="SM00848">
    <property type="entry name" value="Inhibitor_I29"/>
    <property type="match status" value="1"/>
</dbReference>
<feature type="domain" description="Cathepsin propeptide inhibitor" evidence="5">
    <location>
        <begin position="28"/>
        <end position="85"/>
    </location>
</feature>
<feature type="chain" id="PRO_5026349112" evidence="3">
    <location>
        <begin position="21"/>
        <end position="339"/>
    </location>
</feature>
<keyword evidence="2" id="KW-1015">Disulfide bond</keyword>
<dbReference type="InterPro" id="IPR025661">
    <property type="entry name" value="Pept_asp_AS"/>
</dbReference>
<dbReference type="Pfam" id="PF00112">
    <property type="entry name" value="Peptidase_C1"/>
    <property type="match status" value="1"/>
</dbReference>
<protein>
    <submittedName>
        <fullName evidence="6">Cathepsin L</fullName>
    </submittedName>
</protein>
<dbReference type="InterPro" id="IPR038765">
    <property type="entry name" value="Papain-like_cys_pep_sf"/>
</dbReference>
<dbReference type="InterPro" id="IPR013201">
    <property type="entry name" value="Prot_inhib_I29"/>
</dbReference>
<dbReference type="PRINTS" id="PR00705">
    <property type="entry name" value="PAPAIN"/>
</dbReference>
<feature type="domain" description="Peptidase C1A papain C-terminal" evidence="4">
    <location>
        <begin position="118"/>
        <end position="336"/>
    </location>
</feature>
<evidence type="ECO:0000256" key="1">
    <source>
        <dbReference type="ARBA" id="ARBA00008455"/>
    </source>
</evidence>
<name>A0A6G1SKE1_9ACAR</name>
<evidence type="ECO:0000259" key="4">
    <source>
        <dbReference type="SMART" id="SM00645"/>
    </source>
</evidence>
<dbReference type="InterPro" id="IPR013128">
    <property type="entry name" value="Peptidase_C1A"/>
</dbReference>
<evidence type="ECO:0000259" key="5">
    <source>
        <dbReference type="SMART" id="SM00848"/>
    </source>
</evidence>
<dbReference type="Pfam" id="PF08246">
    <property type="entry name" value="Inhibitor_I29"/>
    <property type="match status" value="1"/>
</dbReference>
<gene>
    <name evidence="6" type="primary">CATL_38</name>
    <name evidence="6" type="ORF">g.208</name>
</gene>
<dbReference type="GO" id="GO:0008234">
    <property type="term" value="F:cysteine-type peptidase activity"/>
    <property type="evidence" value="ECO:0007669"/>
    <property type="project" value="InterPro"/>
</dbReference>
<proteinExistence type="inferred from homology"/>